<dbReference type="STRING" id="526218.Sterm_1264"/>
<dbReference type="HOGENOM" id="CLU_836486_0_0_0"/>
<reference evidence="2" key="1">
    <citation type="submission" date="2009-09" db="EMBL/GenBank/DDBJ databases">
        <title>The complete chromosome of Sebaldella termitidis ATCC 33386.</title>
        <authorList>
            <consortium name="US DOE Joint Genome Institute (JGI-PGF)"/>
            <person name="Lucas S."/>
            <person name="Copeland A."/>
            <person name="Lapidus A."/>
            <person name="Glavina del Rio T."/>
            <person name="Dalin E."/>
            <person name="Tice H."/>
            <person name="Bruce D."/>
            <person name="Goodwin L."/>
            <person name="Pitluck S."/>
            <person name="Kyrpides N."/>
            <person name="Mavromatis K."/>
            <person name="Ivanova N."/>
            <person name="Mikhailova N."/>
            <person name="Sims D."/>
            <person name="Meincke L."/>
            <person name="Brettin T."/>
            <person name="Detter J.C."/>
            <person name="Han C."/>
            <person name="Larimer F."/>
            <person name="Land M."/>
            <person name="Hauser L."/>
            <person name="Markowitz V."/>
            <person name="Cheng J.F."/>
            <person name="Hugenholtz P."/>
            <person name="Woyke T."/>
            <person name="Wu D."/>
            <person name="Eisen J.A."/>
        </authorList>
    </citation>
    <scope>NUCLEOTIDE SEQUENCE [LARGE SCALE GENOMIC DNA]</scope>
    <source>
        <strain evidence="2">ATCC 33386 / NCTC 11300</strain>
    </source>
</reference>
<reference evidence="1 2" key="2">
    <citation type="journal article" date="2010" name="Stand. Genomic Sci.">
        <title>Complete genome sequence of Sebaldella termitidis type strain (NCTC 11300).</title>
        <authorList>
            <person name="Harmon-Smith M."/>
            <person name="Celia L."/>
            <person name="Chertkov O."/>
            <person name="Lapidus A."/>
            <person name="Copeland A."/>
            <person name="Glavina Del Rio T."/>
            <person name="Nolan M."/>
            <person name="Lucas S."/>
            <person name="Tice H."/>
            <person name="Cheng J.F."/>
            <person name="Han C."/>
            <person name="Detter J.C."/>
            <person name="Bruce D."/>
            <person name="Goodwin L."/>
            <person name="Pitluck S."/>
            <person name="Pati A."/>
            <person name="Liolios K."/>
            <person name="Ivanova N."/>
            <person name="Mavromatis K."/>
            <person name="Mikhailova N."/>
            <person name="Chen A."/>
            <person name="Palaniappan K."/>
            <person name="Land M."/>
            <person name="Hauser L."/>
            <person name="Chang Y.J."/>
            <person name="Jeffries C.D."/>
            <person name="Brettin T."/>
            <person name="Goker M."/>
            <person name="Beck B."/>
            <person name="Bristow J."/>
            <person name="Eisen J.A."/>
            <person name="Markowitz V."/>
            <person name="Hugenholtz P."/>
            <person name="Kyrpides N.C."/>
            <person name="Klenk H.P."/>
            <person name="Chen F."/>
        </authorList>
    </citation>
    <scope>NUCLEOTIDE SEQUENCE [LARGE SCALE GENOMIC DNA]</scope>
    <source>
        <strain evidence="2">ATCC 33386 / NCTC 11300</strain>
    </source>
</reference>
<evidence type="ECO:0000313" key="2">
    <source>
        <dbReference type="Proteomes" id="UP000000845"/>
    </source>
</evidence>
<dbReference type="RefSeq" id="WP_012860727.1">
    <property type="nucleotide sequence ID" value="NC_013517.1"/>
</dbReference>
<dbReference type="Gene3D" id="3.15.30.10">
    <property type="entry name" value="putative capsid protein of prophage domain like"/>
    <property type="match status" value="1"/>
</dbReference>
<dbReference type="EMBL" id="CP001739">
    <property type="protein sequence ID" value="ACZ08131.1"/>
    <property type="molecule type" value="Genomic_DNA"/>
</dbReference>
<evidence type="ECO:0008006" key="3">
    <source>
        <dbReference type="Google" id="ProtNLM"/>
    </source>
</evidence>
<keyword evidence="2" id="KW-1185">Reference proteome</keyword>
<dbReference type="eggNOG" id="ENOG5032ZDB">
    <property type="taxonomic scope" value="Bacteria"/>
</dbReference>
<name>D1AH97_SEBTE</name>
<organism evidence="1 2">
    <name type="scientific">Sebaldella termitidis (strain ATCC 33386 / NCTC 11300)</name>
    <dbReference type="NCBI Taxonomy" id="526218"/>
    <lineage>
        <taxon>Bacteria</taxon>
        <taxon>Fusobacteriati</taxon>
        <taxon>Fusobacteriota</taxon>
        <taxon>Fusobacteriia</taxon>
        <taxon>Fusobacteriales</taxon>
        <taxon>Leptotrichiaceae</taxon>
        <taxon>Sebaldella</taxon>
    </lineage>
</organism>
<dbReference type="AlphaFoldDB" id="D1AH97"/>
<gene>
    <name evidence="1" type="ordered locus">Sterm_1264</name>
</gene>
<dbReference type="Proteomes" id="UP000000845">
    <property type="component" value="Chromosome"/>
</dbReference>
<protein>
    <recommendedName>
        <fullName evidence="3">Phage major capsid protein E</fullName>
    </recommendedName>
</protein>
<proteinExistence type="predicted"/>
<evidence type="ECO:0000313" key="1">
    <source>
        <dbReference type="EMBL" id="ACZ08131.1"/>
    </source>
</evidence>
<dbReference type="KEGG" id="str:Sterm_1264"/>
<accession>D1AH97</accession>
<sequence>MDKKIAQIIYFVGILSKIEPTEKTFYLDLLKGPKIKTPVSTIIYDAYVPKYVRAMLIGNDDKTAGNYAGREGYNQFKVTPGKTRERYQLTADEAEYIKAGETAYFNGTERKASDAIYENVAVYLKNSIISRMDLITAELLSKGEYYADTGEKISFDIPAVKSRKKNDISDFKSFLRIMKEEINDYKKKSFDTPDRILVGEDIVNDLIDDEFFINQVNKLGLANVTIDDKYIAIAKVFNYLLLESEPITDMKGVSIDIAKGNRMTLLATKRLHVGHAGVDVLDSTGTPKKIAAEYIMRNTSDELNATALYVGESCFTPIISNPKSVVRIDVTK</sequence>